<keyword evidence="1" id="KW-1133">Transmembrane helix</keyword>
<evidence type="ECO:0000313" key="2">
    <source>
        <dbReference type="EMBL" id="SEJ93096.1"/>
    </source>
</evidence>
<dbReference type="Proteomes" id="UP000242930">
    <property type="component" value="Unassembled WGS sequence"/>
</dbReference>
<keyword evidence="1" id="KW-0812">Transmembrane</keyword>
<reference evidence="3" key="1">
    <citation type="submission" date="2016-10" db="EMBL/GenBank/DDBJ databases">
        <authorList>
            <person name="Varghese N."/>
            <person name="Submissions S."/>
        </authorList>
    </citation>
    <scope>NUCLEOTIDE SEQUENCE [LARGE SCALE GENOMIC DNA]</scope>
    <source>
        <strain evidence="3">LMG 25967</strain>
    </source>
</reference>
<evidence type="ECO:0000256" key="1">
    <source>
        <dbReference type="SAM" id="Phobius"/>
    </source>
</evidence>
<feature type="transmembrane region" description="Helical" evidence="1">
    <location>
        <begin position="36"/>
        <end position="56"/>
    </location>
</feature>
<organism evidence="2 3">
    <name type="scientific">Pseudomonas linyingensis</name>
    <dbReference type="NCBI Taxonomy" id="915471"/>
    <lineage>
        <taxon>Bacteria</taxon>
        <taxon>Pseudomonadati</taxon>
        <taxon>Pseudomonadota</taxon>
        <taxon>Gammaproteobacteria</taxon>
        <taxon>Pseudomonadales</taxon>
        <taxon>Pseudomonadaceae</taxon>
        <taxon>Pseudomonas</taxon>
    </lineage>
</organism>
<feature type="non-terminal residue" evidence="2">
    <location>
        <position position="160"/>
    </location>
</feature>
<accession>A0A1H7CUB9</accession>
<evidence type="ECO:0000313" key="3">
    <source>
        <dbReference type="Proteomes" id="UP000242930"/>
    </source>
</evidence>
<sequence length="160" mass="18416">MGNIKQDTMPVIRDLREFDPRSGNLLERLVFNYRPLFVLFMLLVTALLGYMAVTRLELRPSFEKMIPQSQPYIQNYLENRQALRGLGNSVRVVVENTQGDIFDPEYLDVLKEINDELFLAEGVDRAWMKSLWSPAVRWTEVTEEGFQGGPVMPDNYSGAP</sequence>
<gene>
    <name evidence="2" type="ORF">SAMN05216201_1401</name>
</gene>
<name>A0A1H7CUB9_9PSED</name>
<dbReference type="EMBL" id="FNZE01000040">
    <property type="protein sequence ID" value="SEJ93096.1"/>
    <property type="molecule type" value="Genomic_DNA"/>
</dbReference>
<dbReference type="AlphaFoldDB" id="A0A1H7CUB9"/>
<evidence type="ECO:0008006" key="4">
    <source>
        <dbReference type="Google" id="ProtNLM"/>
    </source>
</evidence>
<dbReference type="STRING" id="915471.SAMN05216201_1401"/>
<proteinExistence type="predicted"/>
<keyword evidence="3" id="KW-1185">Reference proteome</keyword>
<keyword evidence="1" id="KW-0472">Membrane</keyword>
<protein>
    <recommendedName>
        <fullName evidence="4">RND transporter</fullName>
    </recommendedName>
</protein>